<comment type="caution">
    <text evidence="2">The sequence shown here is derived from an EMBL/GenBank/DDBJ whole genome shotgun (WGS) entry which is preliminary data.</text>
</comment>
<evidence type="ECO:0000313" key="3">
    <source>
        <dbReference type="Proteomes" id="UP000268033"/>
    </source>
</evidence>
<dbReference type="RefSeq" id="WP_050658755.1">
    <property type="nucleotide sequence ID" value="NZ_LFWC01000005.1"/>
</dbReference>
<dbReference type="EMBL" id="RJUL01000002">
    <property type="protein sequence ID" value="ROQ29956.1"/>
    <property type="molecule type" value="Genomic_DNA"/>
</dbReference>
<accession>A0A3N1PZF5</accession>
<dbReference type="Proteomes" id="UP000268033">
    <property type="component" value="Unassembled WGS sequence"/>
</dbReference>
<gene>
    <name evidence="2" type="ORF">EDC28_102331</name>
</gene>
<sequence length="334" mass="36277">MKSFVFVCLTLFCSQVFAVPVGELYRSQVAIKSQTDTAREAALKAAMAQTLVRVTGSSEAASAPELAELLNDPSPYVLSYRYEQGDDGLELYAAFDQHLLDQAIWQHGYGVWGAERPTTLLWVAIQDASGQRDMVSDASRPLLAKAAVDEGKQRGLPVVLPLWDLDDKVKLDVLDVWGRFDEPVSDASSRYKAAQFVMARLTPNGQGYAADWQLSGAISLSGQVTGDSPEAAMRALVDDLTDQLAANLAVKGNLSAQRNEITLLGVGRAEDYLKALDELKKLPVVADAEVTDVKAGAVTFSLQLRGDQTQLSQALTLSRHFEAGPDGQYHFVNR</sequence>
<dbReference type="Pfam" id="PF09839">
    <property type="entry name" value="DUF2066"/>
    <property type="match status" value="1"/>
</dbReference>
<feature type="chain" id="PRO_5017945745" description="DUF2066 domain-containing protein" evidence="1">
    <location>
        <begin position="19"/>
        <end position="334"/>
    </location>
</feature>
<protein>
    <recommendedName>
        <fullName evidence="4">DUF2066 domain-containing protein</fullName>
    </recommendedName>
</protein>
<evidence type="ECO:0000256" key="1">
    <source>
        <dbReference type="SAM" id="SignalP"/>
    </source>
</evidence>
<feature type="signal peptide" evidence="1">
    <location>
        <begin position="1"/>
        <end position="18"/>
    </location>
</feature>
<reference evidence="2 3" key="1">
    <citation type="submission" date="2018-11" db="EMBL/GenBank/DDBJ databases">
        <title>Genomic Encyclopedia of Type Strains, Phase IV (KMG-IV): sequencing the most valuable type-strain genomes for metagenomic binning, comparative biology and taxonomic classification.</title>
        <authorList>
            <person name="Goeker M."/>
        </authorList>
    </citation>
    <scope>NUCLEOTIDE SEQUENCE [LARGE SCALE GENOMIC DNA]</scope>
    <source>
        <strain evidence="2 3">DSM 21945</strain>
    </source>
</reference>
<keyword evidence="3" id="KW-1185">Reference proteome</keyword>
<evidence type="ECO:0000313" key="2">
    <source>
        <dbReference type="EMBL" id="ROQ29956.1"/>
    </source>
</evidence>
<dbReference type="AlphaFoldDB" id="A0A3N1PZF5"/>
<keyword evidence="1" id="KW-0732">Signal</keyword>
<proteinExistence type="predicted"/>
<dbReference type="STRING" id="584787.GCA_001247655_03276"/>
<dbReference type="InterPro" id="IPR018642">
    <property type="entry name" value="DUF2066"/>
</dbReference>
<evidence type="ECO:0008006" key="4">
    <source>
        <dbReference type="Google" id="ProtNLM"/>
    </source>
</evidence>
<organism evidence="2 3">
    <name type="scientific">Gallaecimonas pentaromativorans</name>
    <dbReference type="NCBI Taxonomy" id="584787"/>
    <lineage>
        <taxon>Bacteria</taxon>
        <taxon>Pseudomonadati</taxon>
        <taxon>Pseudomonadota</taxon>
        <taxon>Gammaproteobacteria</taxon>
        <taxon>Enterobacterales</taxon>
        <taxon>Gallaecimonadaceae</taxon>
        <taxon>Gallaecimonas</taxon>
    </lineage>
</organism>
<name>A0A3N1PZF5_9GAMM</name>